<dbReference type="Proteomes" id="UP000032512">
    <property type="component" value="Unassembled WGS sequence"/>
</dbReference>
<dbReference type="PANTHER" id="PTHR48098:SF1">
    <property type="entry name" value="DIACYLGLYCEROL ACYLTRANSFERASE_MYCOLYLTRANSFERASE AG85A"/>
    <property type="match status" value="1"/>
</dbReference>
<dbReference type="GO" id="GO:0016747">
    <property type="term" value="F:acyltransferase activity, transferring groups other than amino-acyl groups"/>
    <property type="evidence" value="ECO:0007669"/>
    <property type="project" value="TreeGrafter"/>
</dbReference>
<accession>A0A0D6ZEA9</accession>
<gene>
    <name evidence="1" type="ORF">UB32_01775</name>
</gene>
<sequence>MALIKCDFYSDVLKLSTSMTVILPQQTNTQIGMQNTISATNKHQTLYLLHGLSDDDTIWTRRTSIERYVAPLGLAVVMPQVHRSFYTDMQYGNKYWTFLTEELPFVAKSFFPLSDKRDDNFVAGLSMGGYGAFKWALNLPNQFRAAASLSGVLDIVQHINRQERTDTLRLVFGNQDVSRTEHDLFSLVEKLHQSEQKPMLYQACGTEDFLYEDNIRFKEFCEKTNFDLTTKFNTGEHEWGYWDKMIQDVLSWLPLKN</sequence>
<dbReference type="InterPro" id="IPR050583">
    <property type="entry name" value="Mycobacterial_A85_antigen"/>
</dbReference>
<dbReference type="RefSeq" id="WP_044390716.1">
    <property type="nucleotide sequence ID" value="NZ_JXIQ01000014.1"/>
</dbReference>
<reference evidence="1 2" key="1">
    <citation type="submission" date="2015-01" db="EMBL/GenBank/DDBJ databases">
        <title>Draft genome sequences of the supercritical CO2 tolerant bacteria Bacillus subterraneus MITOT1 and Bacillus cereus MIT0214.</title>
        <authorList>
            <person name="Peet K.C."/>
            <person name="Thompson J.R."/>
        </authorList>
    </citation>
    <scope>NUCLEOTIDE SEQUENCE [LARGE SCALE GENOMIC DNA]</scope>
    <source>
        <strain evidence="1 2">MITOT1</strain>
    </source>
</reference>
<dbReference type="OrthoDB" id="9803578at2"/>
<dbReference type="Gene3D" id="3.40.50.1820">
    <property type="entry name" value="alpha/beta hydrolase"/>
    <property type="match status" value="1"/>
</dbReference>
<dbReference type="Pfam" id="PF00756">
    <property type="entry name" value="Esterase"/>
    <property type="match status" value="1"/>
</dbReference>
<evidence type="ECO:0000313" key="1">
    <source>
        <dbReference type="EMBL" id="KIY23625.1"/>
    </source>
</evidence>
<keyword evidence="2" id="KW-1185">Reference proteome</keyword>
<proteinExistence type="predicted"/>
<dbReference type="SUPFAM" id="SSF53474">
    <property type="entry name" value="alpha/beta-Hydrolases"/>
    <property type="match status" value="1"/>
</dbReference>
<comment type="caution">
    <text evidence="1">The sequence shown here is derived from an EMBL/GenBank/DDBJ whole genome shotgun (WGS) entry which is preliminary data.</text>
</comment>
<evidence type="ECO:0000313" key="2">
    <source>
        <dbReference type="Proteomes" id="UP000032512"/>
    </source>
</evidence>
<protein>
    <submittedName>
        <fullName evidence="1">Esterase</fullName>
    </submittedName>
</protein>
<dbReference type="InterPro" id="IPR000801">
    <property type="entry name" value="Esterase-like"/>
</dbReference>
<dbReference type="PANTHER" id="PTHR48098">
    <property type="entry name" value="ENTEROCHELIN ESTERASE-RELATED"/>
    <property type="match status" value="1"/>
</dbReference>
<dbReference type="EMBL" id="JXIQ01000014">
    <property type="protein sequence ID" value="KIY23625.1"/>
    <property type="molecule type" value="Genomic_DNA"/>
</dbReference>
<organism evidence="1 2">
    <name type="scientific">Mesobacillus subterraneus</name>
    <dbReference type="NCBI Taxonomy" id="285983"/>
    <lineage>
        <taxon>Bacteria</taxon>
        <taxon>Bacillati</taxon>
        <taxon>Bacillota</taxon>
        <taxon>Bacilli</taxon>
        <taxon>Bacillales</taxon>
        <taxon>Bacillaceae</taxon>
        <taxon>Mesobacillus</taxon>
    </lineage>
</organism>
<dbReference type="AlphaFoldDB" id="A0A0D6ZEA9"/>
<name>A0A0D6ZEA9_9BACI</name>
<dbReference type="InterPro" id="IPR029058">
    <property type="entry name" value="AB_hydrolase_fold"/>
</dbReference>
<dbReference type="PATRIC" id="fig|285983.3.peg.1545"/>